<accession>A0A1Z3MKV0</accession>
<reference evidence="1" key="1">
    <citation type="submission" date="2017-02" db="EMBL/GenBank/DDBJ databases">
        <title>Emergence of VIM metallo-beta-lactamase producing Alcaligenes faecalis in GAZA, Palestine.</title>
        <authorList>
            <person name="Al Laham N."/>
            <person name="Chavda K."/>
            <person name="Cienfuegos V."/>
            <person name="Kreiswirth B."/>
            <person name="Chen L."/>
        </authorList>
    </citation>
    <scope>NUCLEOTIDE SEQUENCE</scope>
    <source>
        <strain evidence="1">GZAF1</strain>
        <plasmid evidence="1">pGZAF1_VIM</plasmid>
    </source>
</reference>
<evidence type="ECO:0008006" key="2">
    <source>
        <dbReference type="Google" id="ProtNLM"/>
    </source>
</evidence>
<name>A0A1Z3MKV0_ALCFA</name>
<proteinExistence type="predicted"/>
<evidence type="ECO:0000313" key="1">
    <source>
        <dbReference type="EMBL" id="ASD48429.1"/>
    </source>
</evidence>
<keyword evidence="1" id="KW-0614">Plasmid</keyword>
<dbReference type="InterPro" id="IPR019106">
    <property type="entry name" value="T4SS_TrbC"/>
</dbReference>
<organism evidence="1">
    <name type="scientific">Alcaligenes faecalis</name>
    <dbReference type="NCBI Taxonomy" id="511"/>
    <lineage>
        <taxon>Bacteria</taxon>
        <taxon>Pseudomonadati</taxon>
        <taxon>Pseudomonadota</taxon>
        <taxon>Betaproteobacteria</taxon>
        <taxon>Burkholderiales</taxon>
        <taxon>Alcaligenaceae</taxon>
        <taxon>Alcaligenes</taxon>
    </lineage>
</organism>
<dbReference type="AlphaFoldDB" id="A0A1Z3MKV0"/>
<dbReference type="RefSeq" id="WP_086069367.1">
    <property type="nucleotide sequence ID" value="NZ_KY623659.1"/>
</dbReference>
<dbReference type="EMBL" id="KY623659">
    <property type="protein sequence ID" value="ASD48429.1"/>
    <property type="molecule type" value="Genomic_DNA"/>
</dbReference>
<sequence length="452" mass="50589">MNKLLAAHTRFCKKAVVVAVSLACGLNVAKGTEVILTDEDHQMLERSRQIMNGAESVPGIDDEWMQKAMENAARGRPQAQALMDELRSKNPMISHAKSFNPSEEGAKVEYNNLVFVSYSMGDAGLRQALQMASGREDTALVMRGIPDGMDIMRGMLRIQQLASEMEPLPTILLDPSLFTKYEITAVPTIITFETQHIPQALHSAANEAASAVLPPGNDMSKIELPDVVQRVEVARVQGLYDPAWLQREMASGETGDQGIRGPINEIEERDLIEVMKERVLEIDWAERRDAAQRNYWVNQRYLSLPSAPEDRIRRIDASVVATADILTSTGEFVARAGERVNPLDTRPFTQAIVVFDPTDSQQMETLAERLPKVAQEPGVVKLVYIATGIDKEKGWDAYTELTNKFQAPVYLLTPDVRSRFELHYTPSIITADKTHFVVREWKTTEEDHEAED</sequence>
<protein>
    <recommendedName>
        <fullName evidence="2">Conjugal transfer protein TraW</fullName>
    </recommendedName>
</protein>
<dbReference type="Pfam" id="PF09673">
    <property type="entry name" value="TrbC_Ftype"/>
    <property type="match status" value="1"/>
</dbReference>
<geneLocation type="plasmid" evidence="1">
    <name>pGZAF1_VIM</name>
</geneLocation>